<accession>A0AC60PQ25</accession>
<dbReference type="EMBL" id="JABSTQ010010143">
    <property type="protein sequence ID" value="KAG0423129.1"/>
    <property type="molecule type" value="Genomic_DNA"/>
</dbReference>
<dbReference type="Proteomes" id="UP000805193">
    <property type="component" value="Unassembled WGS sequence"/>
</dbReference>
<sequence length="349" mass="38769">MTPGPIDAPFTVQELRSALKKCRKKALAARMGYHTSLHQIAGTSAGIRTRHMGIRRPGPLGNAKNEHFQPPTEPWFPRCSIPAASCNQRRKSGPLGSSRDIMWQRLPRQADLVVIEKALNAAAELQPQQIVILSDSKCALQRLANSSFSDRLNTVVRNTAAELEKQGTAVYLQWIPGHVGVKGNEKADCLATDPHQETASVTIPMDPRKVIQDVQWHVQSETPEPALPRGTLVGFSRAASTLVRRLRTNTAYTNEFLHRIGKTPYPICPSCDEVETVEHILSVCTEYATNRAGMLQRLSSWPGVSPQDALLPDGTRIICRRSFKVLLRFLTETGLRDRLQPPSSQHQKN</sequence>
<proteinExistence type="predicted"/>
<evidence type="ECO:0000313" key="2">
    <source>
        <dbReference type="Proteomes" id="UP000805193"/>
    </source>
</evidence>
<keyword evidence="2" id="KW-1185">Reference proteome</keyword>
<comment type="caution">
    <text evidence="1">The sequence shown here is derived from an EMBL/GenBank/DDBJ whole genome shotgun (WGS) entry which is preliminary data.</text>
</comment>
<protein>
    <submittedName>
        <fullName evidence="1">Uncharacterized protein</fullName>
    </submittedName>
</protein>
<name>A0AC60PQ25_IXOPE</name>
<gene>
    <name evidence="1" type="ORF">HPB47_001095</name>
</gene>
<organism evidence="1 2">
    <name type="scientific">Ixodes persulcatus</name>
    <name type="common">Taiga tick</name>
    <dbReference type="NCBI Taxonomy" id="34615"/>
    <lineage>
        <taxon>Eukaryota</taxon>
        <taxon>Metazoa</taxon>
        <taxon>Ecdysozoa</taxon>
        <taxon>Arthropoda</taxon>
        <taxon>Chelicerata</taxon>
        <taxon>Arachnida</taxon>
        <taxon>Acari</taxon>
        <taxon>Parasitiformes</taxon>
        <taxon>Ixodida</taxon>
        <taxon>Ixodoidea</taxon>
        <taxon>Ixodidae</taxon>
        <taxon>Ixodinae</taxon>
        <taxon>Ixodes</taxon>
    </lineage>
</organism>
<evidence type="ECO:0000313" key="1">
    <source>
        <dbReference type="EMBL" id="KAG0423129.1"/>
    </source>
</evidence>
<reference evidence="1 2" key="1">
    <citation type="journal article" date="2020" name="Cell">
        <title>Large-Scale Comparative Analyses of Tick Genomes Elucidate Their Genetic Diversity and Vector Capacities.</title>
        <authorList>
            <consortium name="Tick Genome and Microbiome Consortium (TIGMIC)"/>
            <person name="Jia N."/>
            <person name="Wang J."/>
            <person name="Shi W."/>
            <person name="Du L."/>
            <person name="Sun Y."/>
            <person name="Zhan W."/>
            <person name="Jiang J.F."/>
            <person name="Wang Q."/>
            <person name="Zhang B."/>
            <person name="Ji P."/>
            <person name="Bell-Sakyi L."/>
            <person name="Cui X.M."/>
            <person name="Yuan T.T."/>
            <person name="Jiang B.G."/>
            <person name="Yang W.F."/>
            <person name="Lam T.T."/>
            <person name="Chang Q.C."/>
            <person name="Ding S.J."/>
            <person name="Wang X.J."/>
            <person name="Zhu J.G."/>
            <person name="Ruan X.D."/>
            <person name="Zhao L."/>
            <person name="Wei J.T."/>
            <person name="Ye R.Z."/>
            <person name="Que T.C."/>
            <person name="Du C.H."/>
            <person name="Zhou Y.H."/>
            <person name="Cheng J.X."/>
            <person name="Dai P.F."/>
            <person name="Guo W.B."/>
            <person name="Han X.H."/>
            <person name="Huang E.J."/>
            <person name="Li L.F."/>
            <person name="Wei W."/>
            <person name="Gao Y.C."/>
            <person name="Liu J.Z."/>
            <person name="Shao H.Z."/>
            <person name="Wang X."/>
            <person name="Wang C.C."/>
            <person name="Yang T.C."/>
            <person name="Huo Q.B."/>
            <person name="Li W."/>
            <person name="Chen H.Y."/>
            <person name="Chen S.E."/>
            <person name="Zhou L.G."/>
            <person name="Ni X.B."/>
            <person name="Tian J.H."/>
            <person name="Sheng Y."/>
            <person name="Liu T."/>
            <person name="Pan Y.S."/>
            <person name="Xia L.Y."/>
            <person name="Li J."/>
            <person name="Zhao F."/>
            <person name="Cao W.C."/>
        </authorList>
    </citation>
    <scope>NUCLEOTIDE SEQUENCE [LARGE SCALE GENOMIC DNA]</scope>
    <source>
        <strain evidence="1">Iper-2018</strain>
    </source>
</reference>